<feature type="region of interest" description="Disordered" evidence="1">
    <location>
        <begin position="150"/>
        <end position="173"/>
    </location>
</feature>
<feature type="region of interest" description="Disordered" evidence="1">
    <location>
        <begin position="67"/>
        <end position="89"/>
    </location>
</feature>
<proteinExistence type="predicted"/>
<organism evidence="2 3">
    <name type="scientific">Leptomonas pyrrhocoris</name>
    <name type="common">Firebug parasite</name>
    <dbReference type="NCBI Taxonomy" id="157538"/>
    <lineage>
        <taxon>Eukaryota</taxon>
        <taxon>Discoba</taxon>
        <taxon>Euglenozoa</taxon>
        <taxon>Kinetoplastea</taxon>
        <taxon>Metakinetoplastina</taxon>
        <taxon>Trypanosomatida</taxon>
        <taxon>Trypanosomatidae</taxon>
        <taxon>Leishmaniinae</taxon>
        <taxon>Leptomonas</taxon>
    </lineage>
</organism>
<protein>
    <submittedName>
        <fullName evidence="2">Uncharacterized protein</fullName>
    </submittedName>
</protein>
<evidence type="ECO:0000313" key="2">
    <source>
        <dbReference type="EMBL" id="KPA85542.1"/>
    </source>
</evidence>
<feature type="compositionally biased region" description="Polar residues" evidence="1">
    <location>
        <begin position="67"/>
        <end position="81"/>
    </location>
</feature>
<dbReference type="Proteomes" id="UP000037923">
    <property type="component" value="Unassembled WGS sequence"/>
</dbReference>
<dbReference type="GeneID" id="26902108"/>
<dbReference type="VEuPathDB" id="TriTrypDB:LpyrH10_02_7870"/>
<keyword evidence="3" id="KW-1185">Reference proteome</keyword>
<evidence type="ECO:0000256" key="1">
    <source>
        <dbReference type="SAM" id="MobiDB-lite"/>
    </source>
</evidence>
<dbReference type="OrthoDB" id="273371at2759"/>
<evidence type="ECO:0000313" key="3">
    <source>
        <dbReference type="Proteomes" id="UP000037923"/>
    </source>
</evidence>
<accession>A0A0N0DZS0</accession>
<sequence length="258" mass="27590">MKRKTNPIEAAPLPTCSAIGPEDMVLVACTSGETFLIERNCALLSSHCRDTLMLWENTIRRTANLNRSDRSSVTPTITPIDSGSNGFPGSSSGGLRVLADLAETPNTTIPFMSAWDADAKDRTAAATSIEAQVQLVPIQTVAERYQQRMDGVTPSKVERPSSSKNASSHGDRKGVVVVPKSVSPLAPLEDVDGSWLYPVVQLPYVTPQLLESALAYASKKYKMDIDGDKVTGESVPPVSAIATGEQWQMMAAAVLTGI</sequence>
<dbReference type="RefSeq" id="XP_015663981.1">
    <property type="nucleotide sequence ID" value="XM_015798461.1"/>
</dbReference>
<comment type="caution">
    <text evidence="2">The sequence shown here is derived from an EMBL/GenBank/DDBJ whole genome shotgun (WGS) entry which is preliminary data.</text>
</comment>
<dbReference type="EMBL" id="LGTL01000002">
    <property type="protein sequence ID" value="KPA85542.1"/>
    <property type="molecule type" value="Genomic_DNA"/>
</dbReference>
<gene>
    <name evidence="2" type="ORF">ABB37_01813</name>
</gene>
<reference evidence="2 3" key="1">
    <citation type="submission" date="2015-07" db="EMBL/GenBank/DDBJ databases">
        <title>High-quality genome of monoxenous trypanosomatid Leptomonas pyrrhocoris.</title>
        <authorList>
            <person name="Flegontov P."/>
            <person name="Butenko A."/>
            <person name="Firsov S."/>
            <person name="Vlcek C."/>
            <person name="Logacheva M.D."/>
            <person name="Field M."/>
            <person name="Filatov D."/>
            <person name="Flegontova O."/>
            <person name="Gerasimov E."/>
            <person name="Jackson A.P."/>
            <person name="Kelly S."/>
            <person name="Opperdoes F."/>
            <person name="O'Reilly A."/>
            <person name="Votypka J."/>
            <person name="Yurchenko V."/>
            <person name="Lukes J."/>
        </authorList>
    </citation>
    <scope>NUCLEOTIDE SEQUENCE [LARGE SCALE GENOMIC DNA]</scope>
    <source>
        <strain evidence="2">H10</strain>
    </source>
</reference>
<dbReference type="OMA" id="HRKYRID"/>
<dbReference type="AlphaFoldDB" id="A0A0N0DZS0"/>
<name>A0A0N0DZS0_LEPPY</name>